<feature type="transmembrane region" description="Helical" evidence="2">
    <location>
        <begin position="161"/>
        <end position="184"/>
    </location>
</feature>
<evidence type="ECO:0000256" key="1">
    <source>
        <dbReference type="SAM" id="MobiDB-lite"/>
    </source>
</evidence>
<dbReference type="eggNOG" id="ENOG502SPC3">
    <property type="taxonomic scope" value="Eukaryota"/>
</dbReference>
<dbReference type="HOGENOM" id="CLU_093250_0_0_1"/>
<reference evidence="4 5" key="1">
    <citation type="journal article" date="2013" name="BMC Genomics">
        <title>Genomics-driven discovery of the pneumocandin biosynthetic gene cluster in the fungus Glarea lozoyensis.</title>
        <authorList>
            <person name="Chen L."/>
            <person name="Yue Q."/>
            <person name="Zhang X."/>
            <person name="Xiang M."/>
            <person name="Wang C."/>
            <person name="Li S."/>
            <person name="Che Y."/>
            <person name="Ortiz-Lopez F.J."/>
            <person name="Bills G.F."/>
            <person name="Liu X."/>
            <person name="An Z."/>
        </authorList>
    </citation>
    <scope>NUCLEOTIDE SEQUENCE [LARGE SCALE GENOMIC DNA]</scope>
    <source>
        <strain evidence="5">ATCC 20868 / MF5171</strain>
    </source>
</reference>
<evidence type="ECO:0000256" key="2">
    <source>
        <dbReference type="SAM" id="Phobius"/>
    </source>
</evidence>
<gene>
    <name evidence="4" type="ORF">GLAREA_04894</name>
</gene>
<evidence type="ECO:0000313" key="4">
    <source>
        <dbReference type="EMBL" id="EPE28103.1"/>
    </source>
</evidence>
<keyword evidence="2" id="KW-1133">Transmembrane helix</keyword>
<organism evidence="4 5">
    <name type="scientific">Glarea lozoyensis (strain ATCC 20868 / MF5171)</name>
    <dbReference type="NCBI Taxonomy" id="1116229"/>
    <lineage>
        <taxon>Eukaryota</taxon>
        <taxon>Fungi</taxon>
        <taxon>Dikarya</taxon>
        <taxon>Ascomycota</taxon>
        <taxon>Pezizomycotina</taxon>
        <taxon>Leotiomycetes</taxon>
        <taxon>Helotiales</taxon>
        <taxon>Helotiaceae</taxon>
        <taxon>Glarea</taxon>
    </lineage>
</organism>
<dbReference type="EMBL" id="KE145369">
    <property type="protein sequence ID" value="EPE28103.1"/>
    <property type="molecule type" value="Genomic_DNA"/>
</dbReference>
<evidence type="ECO:0000313" key="5">
    <source>
        <dbReference type="Proteomes" id="UP000016922"/>
    </source>
</evidence>
<dbReference type="Proteomes" id="UP000016922">
    <property type="component" value="Unassembled WGS sequence"/>
</dbReference>
<dbReference type="AlphaFoldDB" id="S3DNP7"/>
<feature type="chain" id="PRO_5004508278" description="Extracellular membrane protein CFEM domain-containing protein" evidence="3">
    <location>
        <begin position="28"/>
        <end position="266"/>
    </location>
</feature>
<dbReference type="RefSeq" id="XP_008085462.1">
    <property type="nucleotide sequence ID" value="XM_008087271.1"/>
</dbReference>
<dbReference type="KEGG" id="glz:GLAREA_04894"/>
<sequence length="266" mass="27262">MHTLQTTLTTAILLLTTLITAQQAADGALVPFTSVLPACASQCGPLYDVQGGCTTQACFCGDARLASLSTGGATAASTICGAASCTVAADQQKIADWYKSFCPSNAGTGTGTTTAAGVPGATSTAGGSTPTNTGTTTVGEGNTINTGNGVVVHGSWFSTHWQYVVMLIILIVAIVGGWIGACIWRRAYLRKRERQYELRPPAIPWAPAGPEHHMAGGLQRVYGPGVGMGAGGHAKEMRSTESSTGGEGLKDPEKGGVRGFLRKGRS</sequence>
<dbReference type="GeneID" id="19463949"/>
<keyword evidence="2" id="KW-0472">Membrane</keyword>
<keyword evidence="5" id="KW-1185">Reference proteome</keyword>
<protein>
    <recommendedName>
        <fullName evidence="6">Extracellular membrane protein CFEM domain-containing protein</fullName>
    </recommendedName>
</protein>
<dbReference type="OrthoDB" id="5426355at2759"/>
<evidence type="ECO:0008006" key="6">
    <source>
        <dbReference type="Google" id="ProtNLM"/>
    </source>
</evidence>
<name>S3DNP7_GLAL2</name>
<evidence type="ECO:0000256" key="3">
    <source>
        <dbReference type="SAM" id="SignalP"/>
    </source>
</evidence>
<keyword evidence="3" id="KW-0732">Signal</keyword>
<keyword evidence="2" id="KW-0812">Transmembrane</keyword>
<feature type="signal peptide" evidence="3">
    <location>
        <begin position="1"/>
        <end position="27"/>
    </location>
</feature>
<dbReference type="OMA" id="CASQCGP"/>
<feature type="region of interest" description="Disordered" evidence="1">
    <location>
        <begin position="229"/>
        <end position="266"/>
    </location>
</feature>
<proteinExistence type="predicted"/>
<feature type="region of interest" description="Disordered" evidence="1">
    <location>
        <begin position="121"/>
        <end position="141"/>
    </location>
</feature>
<accession>S3DNP7</accession>